<feature type="compositionally biased region" description="Basic and acidic residues" evidence="1">
    <location>
        <begin position="47"/>
        <end position="59"/>
    </location>
</feature>
<comment type="caution">
    <text evidence="2">The sequence shown here is derived from an EMBL/GenBank/DDBJ whole genome shotgun (WGS) entry which is preliminary data.</text>
</comment>
<sequence length="299" mass="34355">MAIPTRQQKKQLKEKETACHEEEKITEQTFSSNNPYVEAKGEEEENDKTLERDRADMKGDYMSQSSESDLEEIITAEKKLEQKQEMLTKNVPEQMDEDDFITVIHKKKKFRGRNRRADSSIENQASYNKNSSKITILAGNKEIKFERIMESFNGRVINASCTYGLSVFQIVNVYAPPTMQERSAFFKSWSPQIKESKINIIGGDFNLNIDLRKTQGPHEEHGDIAIKDNNKVWKFGPLLVKTEIKFTKTVIKSAYWKLDIKSLESESLREEIFGVMSKAKSVKVPDYVANKMLGTSEGF</sequence>
<evidence type="ECO:0000256" key="1">
    <source>
        <dbReference type="SAM" id="MobiDB-lite"/>
    </source>
</evidence>
<evidence type="ECO:0000313" key="3">
    <source>
        <dbReference type="Proteomes" id="UP000789901"/>
    </source>
</evidence>
<reference evidence="2 3" key="1">
    <citation type="submission" date="2021-06" db="EMBL/GenBank/DDBJ databases">
        <authorList>
            <person name="Kallberg Y."/>
            <person name="Tangrot J."/>
            <person name="Rosling A."/>
        </authorList>
    </citation>
    <scope>NUCLEOTIDE SEQUENCE [LARGE SCALE GENOMIC DNA]</scope>
    <source>
        <strain evidence="2 3">120-4 pot B 10/14</strain>
    </source>
</reference>
<evidence type="ECO:0000313" key="2">
    <source>
        <dbReference type="EMBL" id="CAG8519015.1"/>
    </source>
</evidence>
<feature type="region of interest" description="Disordered" evidence="1">
    <location>
        <begin position="1"/>
        <end position="69"/>
    </location>
</feature>
<proteinExistence type="predicted"/>
<dbReference type="Gene3D" id="3.60.10.10">
    <property type="entry name" value="Endonuclease/exonuclease/phosphatase"/>
    <property type="match status" value="1"/>
</dbReference>
<dbReference type="InterPro" id="IPR036691">
    <property type="entry name" value="Endo/exonu/phosph_ase_sf"/>
</dbReference>
<keyword evidence="3" id="KW-1185">Reference proteome</keyword>
<dbReference type="SUPFAM" id="SSF56219">
    <property type="entry name" value="DNase I-like"/>
    <property type="match status" value="1"/>
</dbReference>
<organism evidence="2 3">
    <name type="scientific">Gigaspora margarita</name>
    <dbReference type="NCBI Taxonomy" id="4874"/>
    <lineage>
        <taxon>Eukaryota</taxon>
        <taxon>Fungi</taxon>
        <taxon>Fungi incertae sedis</taxon>
        <taxon>Mucoromycota</taxon>
        <taxon>Glomeromycotina</taxon>
        <taxon>Glomeromycetes</taxon>
        <taxon>Diversisporales</taxon>
        <taxon>Gigasporaceae</taxon>
        <taxon>Gigaspora</taxon>
    </lineage>
</organism>
<feature type="compositionally biased region" description="Basic and acidic residues" evidence="1">
    <location>
        <begin position="11"/>
        <end position="26"/>
    </location>
</feature>
<dbReference type="EMBL" id="CAJVQB010001057">
    <property type="protein sequence ID" value="CAG8519015.1"/>
    <property type="molecule type" value="Genomic_DNA"/>
</dbReference>
<gene>
    <name evidence="2" type="ORF">GMARGA_LOCUS3058</name>
</gene>
<dbReference type="Proteomes" id="UP000789901">
    <property type="component" value="Unassembled WGS sequence"/>
</dbReference>
<protein>
    <submittedName>
        <fullName evidence="2">32774_t:CDS:1</fullName>
    </submittedName>
</protein>
<accession>A0ABM8W3Z3</accession>
<name>A0ABM8W3Z3_GIGMA</name>